<evidence type="ECO:0000256" key="3">
    <source>
        <dbReference type="ARBA" id="ARBA00020977"/>
    </source>
</evidence>
<organism evidence="13 14">
    <name type="scientific">Nematostella vectensis</name>
    <name type="common">Starlet sea anemone</name>
    <dbReference type="NCBI Taxonomy" id="45351"/>
    <lineage>
        <taxon>Eukaryota</taxon>
        <taxon>Metazoa</taxon>
        <taxon>Cnidaria</taxon>
        <taxon>Anthozoa</taxon>
        <taxon>Hexacorallia</taxon>
        <taxon>Actiniaria</taxon>
        <taxon>Edwardsiidae</taxon>
        <taxon>Nematostella</taxon>
    </lineage>
</organism>
<protein>
    <recommendedName>
        <fullName evidence="3">Conserved oligomeric Golgi complex subunit 2</fullName>
    </recommendedName>
    <alternativeName>
        <fullName evidence="8">Component of oligomeric Golgi complex 2</fullName>
    </alternativeName>
</protein>
<keyword evidence="10" id="KW-1133">Transmembrane helix</keyword>
<evidence type="ECO:0000256" key="1">
    <source>
        <dbReference type="ARBA" id="ARBA00004395"/>
    </source>
</evidence>
<evidence type="ECO:0000313" key="13">
    <source>
        <dbReference type="EMBL" id="EDO48495.1"/>
    </source>
</evidence>
<dbReference type="Proteomes" id="UP000001593">
    <property type="component" value="Unassembled WGS sequence"/>
</dbReference>
<keyword evidence="10" id="KW-0812">Transmembrane</keyword>
<keyword evidence="5" id="KW-0653">Protein transport</keyword>
<keyword evidence="4" id="KW-0813">Transport</keyword>
<evidence type="ECO:0000256" key="2">
    <source>
        <dbReference type="ARBA" id="ARBA00007603"/>
    </source>
</evidence>
<dbReference type="STRING" id="45351.A7RJ10"/>
<evidence type="ECO:0000256" key="7">
    <source>
        <dbReference type="ARBA" id="ARBA00023136"/>
    </source>
</evidence>
<reference evidence="13 14" key="1">
    <citation type="journal article" date="2007" name="Science">
        <title>Sea anemone genome reveals ancestral eumetazoan gene repertoire and genomic organization.</title>
        <authorList>
            <person name="Putnam N.H."/>
            <person name="Srivastava M."/>
            <person name="Hellsten U."/>
            <person name="Dirks B."/>
            <person name="Chapman J."/>
            <person name="Salamov A."/>
            <person name="Terry A."/>
            <person name="Shapiro H."/>
            <person name="Lindquist E."/>
            <person name="Kapitonov V.V."/>
            <person name="Jurka J."/>
            <person name="Genikhovich G."/>
            <person name="Grigoriev I.V."/>
            <person name="Lucas S.M."/>
            <person name="Steele R.E."/>
            <person name="Finnerty J.R."/>
            <person name="Technau U."/>
            <person name="Martindale M.Q."/>
            <person name="Rokhsar D.S."/>
        </authorList>
    </citation>
    <scope>NUCLEOTIDE SEQUENCE [LARGE SCALE GENOMIC DNA]</scope>
    <source>
        <strain evidence="14">CH2 X CH6</strain>
    </source>
</reference>
<dbReference type="PANTHER" id="PTHR12961:SF0">
    <property type="entry name" value="CONSERVED OLIGOMERIC GOLGI COMPLEX SUBUNIT 2"/>
    <property type="match status" value="1"/>
</dbReference>
<accession>A7RJ10</accession>
<dbReference type="Pfam" id="PF06148">
    <property type="entry name" value="COG2_N"/>
    <property type="match status" value="1"/>
</dbReference>
<dbReference type="PhylomeDB" id="A7RJ10"/>
<feature type="compositionally biased region" description="Low complexity" evidence="9">
    <location>
        <begin position="685"/>
        <end position="699"/>
    </location>
</feature>
<keyword evidence="7 10" id="KW-0472">Membrane</keyword>
<sequence length="721" mass="82098">MAASENVVVVPLEPANTCFTREDFMKSTFSVDGFVSDCKRNVSLEVLKTDLDEYLKALKHALIELINQDYADFVNLSSNLVGMDKGISNLSVPLGQLKEEVLMIRTELDNTIVSIEEKLDQRSQLRQKKVCMQHLLNITKSLEKIERLLKGSLADDTADINEDSEDESHLIERVASEFNQLQFYVTQSQGHPLVENIRWRIASITITLQKKLEDAFQEGIKSNQFDLLARVLRTYAIIDKIKDAELLFREVLVKPYMNEVCSQAFLSDPENGLREIYTKILEFIPKYCSNMLHITSGGFSSEETGPHSEGRAAIRGFDFMVNSIWPEAVHLIETRLSSVFAPGNPDAFHKKYRTSMWFVDKFELLCCSKASVKRLRDHPSYSAFMSRWSLPVYFQIRLQEIAGKLELVLSSPSDPSIAGEGPLLTPVGNVLLWALMRCWDDSVYIHALCHRFWKLTLQSIARFSFWLNIIYVLCFHNKNIHTKYGMFFFLMMAMLVLLLLFTSASRCLCFQAGGETSDVLLAFFVHLLVDVINLSKKIPEHFNNVILPKLARIGLKDTTILTDALEDSVKTLTALVPSLENTIIKQVSNRATQGLDAVRNIPRLYRRTNREVPANASPFVSMAIKPVHDFQHQFRGLVPEEQRCRWTQQVLQAMFNRYNAMTSEVLTSIKKTEDSLLRLKRTRKQGAGSTQSSGSAQEGMSDDDKIRLQFALDVEEFSKLV</sequence>
<evidence type="ECO:0000256" key="5">
    <source>
        <dbReference type="ARBA" id="ARBA00022927"/>
    </source>
</evidence>
<feature type="non-terminal residue" evidence="13">
    <location>
        <position position="721"/>
    </location>
</feature>
<dbReference type="OMA" id="CWAEGVY"/>
<dbReference type="GO" id="GO:0015031">
    <property type="term" value="P:protein transport"/>
    <property type="evidence" value="ECO:0007669"/>
    <property type="project" value="UniProtKB-KW"/>
</dbReference>
<dbReference type="GO" id="GO:0006891">
    <property type="term" value="P:intra-Golgi vesicle-mediated transport"/>
    <property type="evidence" value="ECO:0000318"/>
    <property type="project" value="GO_Central"/>
</dbReference>
<dbReference type="AlphaFoldDB" id="A7RJ10"/>
<proteinExistence type="inferred from homology"/>
<keyword evidence="6" id="KW-0333">Golgi apparatus</keyword>
<evidence type="ECO:0000256" key="9">
    <source>
        <dbReference type="SAM" id="MobiDB-lite"/>
    </source>
</evidence>
<evidence type="ECO:0000256" key="6">
    <source>
        <dbReference type="ARBA" id="ARBA00023034"/>
    </source>
</evidence>
<feature type="domain" description="COG complex component COG2 C-terminal" evidence="12">
    <location>
        <begin position="386"/>
        <end position="714"/>
    </location>
</feature>
<feature type="region of interest" description="Disordered" evidence="9">
    <location>
        <begin position="680"/>
        <end position="702"/>
    </location>
</feature>
<evidence type="ECO:0000256" key="4">
    <source>
        <dbReference type="ARBA" id="ARBA00022448"/>
    </source>
</evidence>
<comment type="similarity">
    <text evidence="2">Belongs to the COG2 family.</text>
</comment>
<feature type="transmembrane region" description="Helical" evidence="10">
    <location>
        <begin position="486"/>
        <end position="504"/>
    </location>
</feature>
<evidence type="ECO:0000259" key="12">
    <source>
        <dbReference type="Pfam" id="PF12022"/>
    </source>
</evidence>
<dbReference type="InterPro" id="IPR024603">
    <property type="entry name" value="COG_complex_COG2_C"/>
</dbReference>
<keyword evidence="14" id="KW-1185">Reference proteome</keyword>
<dbReference type="PANTHER" id="PTHR12961">
    <property type="entry name" value="CONSERVED OLIGOMERIC GOLGI COMPLEX COMPONENT 2"/>
    <property type="match status" value="1"/>
</dbReference>
<comment type="subcellular location">
    <subcellularLocation>
        <location evidence="1">Golgi apparatus membrane</location>
        <topology evidence="1">Peripheral membrane protein</topology>
    </subcellularLocation>
</comment>
<dbReference type="GO" id="GO:0017119">
    <property type="term" value="C:Golgi transport complex"/>
    <property type="evidence" value="ECO:0000318"/>
    <property type="project" value="GO_Central"/>
</dbReference>
<evidence type="ECO:0000256" key="10">
    <source>
        <dbReference type="SAM" id="Phobius"/>
    </source>
</evidence>
<dbReference type="InParanoid" id="A7RJ10"/>
<dbReference type="InterPro" id="IPR024602">
    <property type="entry name" value="COG_su2_N"/>
</dbReference>
<feature type="transmembrane region" description="Helical" evidence="10">
    <location>
        <begin position="452"/>
        <end position="474"/>
    </location>
</feature>
<dbReference type="InterPro" id="IPR009316">
    <property type="entry name" value="COG2"/>
</dbReference>
<name>A7RJ10_NEMVE</name>
<dbReference type="GO" id="GO:0007030">
    <property type="term" value="P:Golgi organization"/>
    <property type="evidence" value="ECO:0000318"/>
    <property type="project" value="GO_Central"/>
</dbReference>
<dbReference type="EMBL" id="DS469513">
    <property type="protein sequence ID" value="EDO48495.1"/>
    <property type="molecule type" value="Genomic_DNA"/>
</dbReference>
<evidence type="ECO:0000259" key="11">
    <source>
        <dbReference type="Pfam" id="PF06148"/>
    </source>
</evidence>
<feature type="domain" description="Conserved oligomeric Golgi complex subunit 2 N-terminal" evidence="11">
    <location>
        <begin position="17"/>
        <end position="90"/>
    </location>
</feature>
<dbReference type="HOGENOM" id="CLU_005470_0_0_1"/>
<dbReference type="eggNOG" id="KOG2307">
    <property type="taxonomic scope" value="Eukaryota"/>
</dbReference>
<dbReference type="GO" id="GO:0000139">
    <property type="term" value="C:Golgi membrane"/>
    <property type="evidence" value="ECO:0007669"/>
    <property type="project" value="UniProtKB-SubCell"/>
</dbReference>
<evidence type="ECO:0000313" key="14">
    <source>
        <dbReference type="Proteomes" id="UP000001593"/>
    </source>
</evidence>
<evidence type="ECO:0000256" key="8">
    <source>
        <dbReference type="ARBA" id="ARBA00031344"/>
    </source>
</evidence>
<dbReference type="Pfam" id="PF12022">
    <property type="entry name" value="COG2_C"/>
    <property type="match status" value="1"/>
</dbReference>
<gene>
    <name evidence="13" type="ORF">NEMVEDRAFT_v1g83212</name>
</gene>